<proteinExistence type="predicted"/>
<feature type="non-terminal residue" evidence="1">
    <location>
        <position position="69"/>
    </location>
</feature>
<dbReference type="AlphaFoldDB" id="A0A0F9DKT4"/>
<organism evidence="1">
    <name type="scientific">marine sediment metagenome</name>
    <dbReference type="NCBI Taxonomy" id="412755"/>
    <lineage>
        <taxon>unclassified sequences</taxon>
        <taxon>metagenomes</taxon>
        <taxon>ecological metagenomes</taxon>
    </lineage>
</organism>
<evidence type="ECO:0000313" key="1">
    <source>
        <dbReference type="EMBL" id="KKL54476.1"/>
    </source>
</evidence>
<gene>
    <name evidence="1" type="ORF">LCGC14_2264970</name>
</gene>
<protein>
    <submittedName>
        <fullName evidence="1">Uncharacterized protein</fullName>
    </submittedName>
</protein>
<reference evidence="1" key="1">
    <citation type="journal article" date="2015" name="Nature">
        <title>Complex archaea that bridge the gap between prokaryotes and eukaryotes.</title>
        <authorList>
            <person name="Spang A."/>
            <person name="Saw J.H."/>
            <person name="Jorgensen S.L."/>
            <person name="Zaremba-Niedzwiedzka K."/>
            <person name="Martijn J."/>
            <person name="Lind A.E."/>
            <person name="van Eijk R."/>
            <person name="Schleper C."/>
            <person name="Guy L."/>
            <person name="Ettema T.J."/>
        </authorList>
    </citation>
    <scope>NUCLEOTIDE SEQUENCE</scope>
</reference>
<dbReference type="EMBL" id="LAZR01031185">
    <property type="protein sequence ID" value="KKL54476.1"/>
    <property type="molecule type" value="Genomic_DNA"/>
</dbReference>
<sequence length="69" mass="7457">MLIPASVLGIARLAAPDSTRYAINGVHFLREDAGECVATVTDGKCMVQVRWNDDEARKKVPKMPGGNQS</sequence>
<comment type="caution">
    <text evidence="1">The sequence shown here is derived from an EMBL/GenBank/DDBJ whole genome shotgun (WGS) entry which is preliminary data.</text>
</comment>
<name>A0A0F9DKT4_9ZZZZ</name>
<accession>A0A0F9DKT4</accession>